<proteinExistence type="predicted"/>
<keyword evidence="2" id="KW-0732">Signal</keyword>
<evidence type="ECO:0000313" key="3">
    <source>
        <dbReference type="EMBL" id="CAH0396266.1"/>
    </source>
</evidence>
<dbReference type="Proteomes" id="UP001152759">
    <property type="component" value="Chromosome 9"/>
</dbReference>
<sequence>MSFKSVAVFFVLAIAVAAAYVLPIVPTSVVSHEGIVQAHSPWAWSSSSRIHRGSAAPLRLLHARIDPGPGLVRRLGSLRLNLGRVATLRSGDPRRSVPATHDPRPATRRPNREPTATSAPAAPAISASSHAPEPCPGARIPVLAARGAMDAPPPPAPATPSLPVDARILRSPSRESVTTELSMLSVSSAEPSRIRLLGFHTARSVSPNPDADRPVINRPPGIPEVQWCDEENDVIRSCAALSAMLGLQKSFSTSDIAQIPNHPGLGPGATPLGSPFAPLGPLGDAFSPGCLRAAVSELSLSPAQKNSYLLCQSKLENTSRSCSTWVAVGDAATSQLPSPHGGHPSAAVSQHLTCISPADLVRSVNKKVRQNYIRRKLLTTYKALERFSLSKCNLDTLGVAAAAAQAATAARAKKGAETPTATSTPSQGTSFLAVPGAAGGGGGGGGGAPRSHSQSGLNTLLKAVNKSKTLTVGDVERERGKPLSKYDRNIMIFNWLHQLEPEECECYAEPV</sequence>
<feature type="compositionally biased region" description="Low complexity" evidence="1">
    <location>
        <begin position="114"/>
        <end position="132"/>
    </location>
</feature>
<protein>
    <submittedName>
        <fullName evidence="3">Uncharacterized protein</fullName>
    </submittedName>
</protein>
<organism evidence="3 4">
    <name type="scientific">Bemisia tabaci</name>
    <name type="common">Sweetpotato whitefly</name>
    <name type="synonym">Aleurodes tabaci</name>
    <dbReference type="NCBI Taxonomy" id="7038"/>
    <lineage>
        <taxon>Eukaryota</taxon>
        <taxon>Metazoa</taxon>
        <taxon>Ecdysozoa</taxon>
        <taxon>Arthropoda</taxon>
        <taxon>Hexapoda</taxon>
        <taxon>Insecta</taxon>
        <taxon>Pterygota</taxon>
        <taxon>Neoptera</taxon>
        <taxon>Paraneoptera</taxon>
        <taxon>Hemiptera</taxon>
        <taxon>Sternorrhyncha</taxon>
        <taxon>Aleyrodoidea</taxon>
        <taxon>Aleyrodidae</taxon>
        <taxon>Aleyrodinae</taxon>
        <taxon>Bemisia</taxon>
    </lineage>
</organism>
<feature type="compositionally biased region" description="Gly residues" evidence="1">
    <location>
        <begin position="437"/>
        <end position="448"/>
    </location>
</feature>
<dbReference type="EMBL" id="OU963870">
    <property type="protein sequence ID" value="CAH0396266.1"/>
    <property type="molecule type" value="Genomic_DNA"/>
</dbReference>
<accession>A0A9P0FAC1</accession>
<gene>
    <name evidence="3" type="ORF">BEMITA_LOCUS14350</name>
</gene>
<name>A0A9P0FAC1_BEMTA</name>
<feature type="compositionally biased region" description="Polar residues" evidence="1">
    <location>
        <begin position="419"/>
        <end position="430"/>
    </location>
</feature>
<evidence type="ECO:0000256" key="2">
    <source>
        <dbReference type="SAM" id="SignalP"/>
    </source>
</evidence>
<feature type="region of interest" description="Disordered" evidence="1">
    <location>
        <begin position="89"/>
        <end position="138"/>
    </location>
</feature>
<feature type="region of interest" description="Disordered" evidence="1">
    <location>
        <begin position="415"/>
        <end position="456"/>
    </location>
</feature>
<keyword evidence="4" id="KW-1185">Reference proteome</keyword>
<reference evidence="3" key="1">
    <citation type="submission" date="2021-12" db="EMBL/GenBank/DDBJ databases">
        <authorList>
            <person name="King R."/>
        </authorList>
    </citation>
    <scope>NUCLEOTIDE SEQUENCE</scope>
</reference>
<feature type="chain" id="PRO_5040363475" evidence="2">
    <location>
        <begin position="20"/>
        <end position="511"/>
    </location>
</feature>
<evidence type="ECO:0000313" key="4">
    <source>
        <dbReference type="Proteomes" id="UP001152759"/>
    </source>
</evidence>
<feature type="signal peptide" evidence="2">
    <location>
        <begin position="1"/>
        <end position="19"/>
    </location>
</feature>
<evidence type="ECO:0000256" key="1">
    <source>
        <dbReference type="SAM" id="MobiDB-lite"/>
    </source>
</evidence>
<dbReference type="AlphaFoldDB" id="A0A9P0FAC1"/>
<feature type="compositionally biased region" description="Basic and acidic residues" evidence="1">
    <location>
        <begin position="91"/>
        <end position="105"/>
    </location>
</feature>